<dbReference type="PANTHER" id="PTHR45339:SF1">
    <property type="entry name" value="HYBRID SIGNAL TRANSDUCTION HISTIDINE KINASE J"/>
    <property type="match status" value="1"/>
</dbReference>
<feature type="compositionally biased region" description="Polar residues" evidence="10">
    <location>
        <begin position="694"/>
        <end position="722"/>
    </location>
</feature>
<dbReference type="AlphaFoldDB" id="L8GU96"/>
<dbReference type="Gene3D" id="3.30.565.10">
    <property type="entry name" value="Histidine kinase-like ATPase, C-terminal domain"/>
    <property type="match status" value="1"/>
</dbReference>
<feature type="region of interest" description="Disordered" evidence="10">
    <location>
        <begin position="580"/>
        <end position="622"/>
    </location>
</feature>
<keyword evidence="3 9" id="KW-0597">Phosphoprotein</keyword>
<protein>
    <recommendedName>
        <fullName evidence="2">histidine kinase</fullName>
        <ecNumber evidence="2">2.7.13.3</ecNumber>
    </recommendedName>
</protein>
<dbReference type="InterPro" id="IPR003594">
    <property type="entry name" value="HATPase_dom"/>
</dbReference>
<comment type="catalytic activity">
    <reaction evidence="1">
        <text>ATP + protein L-histidine = ADP + protein N-phospho-L-histidine.</text>
        <dbReference type="EC" id="2.7.13.3"/>
    </reaction>
</comment>
<dbReference type="PANTHER" id="PTHR45339">
    <property type="entry name" value="HYBRID SIGNAL TRANSDUCTION HISTIDINE KINASE J"/>
    <property type="match status" value="1"/>
</dbReference>
<proteinExistence type="predicted"/>
<evidence type="ECO:0000256" key="7">
    <source>
        <dbReference type="ARBA" id="ARBA00022840"/>
    </source>
</evidence>
<dbReference type="FunFam" id="1.10.287.130:FF:000002">
    <property type="entry name" value="Two-component osmosensing histidine kinase"/>
    <property type="match status" value="1"/>
</dbReference>
<evidence type="ECO:0000256" key="2">
    <source>
        <dbReference type="ARBA" id="ARBA00012438"/>
    </source>
</evidence>
<name>L8GU96_ACACF</name>
<dbReference type="KEGG" id="acan:ACA1_382270"/>
<feature type="region of interest" description="Disordered" evidence="10">
    <location>
        <begin position="499"/>
        <end position="535"/>
    </location>
</feature>
<dbReference type="InterPro" id="IPR001789">
    <property type="entry name" value="Sig_transdc_resp-reg_receiver"/>
</dbReference>
<accession>L8GU96</accession>
<feature type="compositionally biased region" description="Polar residues" evidence="10">
    <location>
        <begin position="923"/>
        <end position="933"/>
    </location>
</feature>
<feature type="region of interest" description="Disordered" evidence="10">
    <location>
        <begin position="868"/>
        <end position="900"/>
    </location>
</feature>
<organism evidence="13 14">
    <name type="scientific">Acanthamoeba castellanii (strain ATCC 30010 / Neff)</name>
    <dbReference type="NCBI Taxonomy" id="1257118"/>
    <lineage>
        <taxon>Eukaryota</taxon>
        <taxon>Amoebozoa</taxon>
        <taxon>Discosea</taxon>
        <taxon>Longamoebia</taxon>
        <taxon>Centramoebida</taxon>
        <taxon>Acanthamoebidae</taxon>
        <taxon>Acanthamoeba</taxon>
    </lineage>
</organism>
<dbReference type="FunFam" id="3.30.565.10:FF:000010">
    <property type="entry name" value="Sensor histidine kinase RcsC"/>
    <property type="match status" value="1"/>
</dbReference>
<evidence type="ECO:0000256" key="8">
    <source>
        <dbReference type="ARBA" id="ARBA00023012"/>
    </source>
</evidence>
<dbReference type="PROSITE" id="PS50109">
    <property type="entry name" value="HIS_KIN"/>
    <property type="match status" value="1"/>
</dbReference>
<keyword evidence="7" id="KW-0067">ATP-binding</keyword>
<feature type="compositionally biased region" description="Low complexity" evidence="10">
    <location>
        <begin position="876"/>
        <end position="885"/>
    </location>
</feature>
<keyword evidence="4" id="KW-0808">Transferase</keyword>
<evidence type="ECO:0000256" key="1">
    <source>
        <dbReference type="ARBA" id="ARBA00000085"/>
    </source>
</evidence>
<feature type="compositionally biased region" description="Basic and acidic residues" evidence="10">
    <location>
        <begin position="886"/>
        <end position="900"/>
    </location>
</feature>
<feature type="compositionally biased region" description="Low complexity" evidence="10">
    <location>
        <begin position="587"/>
        <end position="603"/>
    </location>
</feature>
<dbReference type="Proteomes" id="UP000011083">
    <property type="component" value="Unassembled WGS sequence"/>
</dbReference>
<feature type="compositionally biased region" description="Basic and acidic residues" evidence="10">
    <location>
        <begin position="939"/>
        <end position="974"/>
    </location>
</feature>
<dbReference type="PRINTS" id="PR00344">
    <property type="entry name" value="BCTRLSENSOR"/>
</dbReference>
<evidence type="ECO:0000259" key="12">
    <source>
        <dbReference type="PROSITE" id="PS50110"/>
    </source>
</evidence>
<dbReference type="Pfam" id="PF00072">
    <property type="entry name" value="Response_reg"/>
    <property type="match status" value="1"/>
</dbReference>
<evidence type="ECO:0000256" key="5">
    <source>
        <dbReference type="ARBA" id="ARBA00022741"/>
    </source>
</evidence>
<dbReference type="Pfam" id="PF00512">
    <property type="entry name" value="HisKA"/>
    <property type="match status" value="1"/>
</dbReference>
<evidence type="ECO:0000256" key="3">
    <source>
        <dbReference type="ARBA" id="ARBA00022553"/>
    </source>
</evidence>
<feature type="compositionally biased region" description="Basic residues" evidence="10">
    <location>
        <begin position="680"/>
        <end position="693"/>
    </location>
</feature>
<evidence type="ECO:0000256" key="9">
    <source>
        <dbReference type="PROSITE-ProRule" id="PRU00169"/>
    </source>
</evidence>
<keyword evidence="8" id="KW-0902">Two-component regulatory system</keyword>
<keyword evidence="5" id="KW-0547">Nucleotide-binding</keyword>
<dbReference type="Pfam" id="PF02518">
    <property type="entry name" value="HATPase_c"/>
    <property type="match status" value="1"/>
</dbReference>
<dbReference type="Gene3D" id="3.40.50.2300">
    <property type="match status" value="1"/>
</dbReference>
<feature type="domain" description="Histidine kinase" evidence="11">
    <location>
        <begin position="69"/>
        <end position="300"/>
    </location>
</feature>
<dbReference type="OrthoDB" id="21225at2759"/>
<feature type="domain" description="Response regulatory" evidence="12">
    <location>
        <begin position="1053"/>
        <end position="1181"/>
    </location>
</feature>
<evidence type="ECO:0000313" key="13">
    <source>
        <dbReference type="EMBL" id="ELR16759.1"/>
    </source>
</evidence>
<dbReference type="InterPro" id="IPR036097">
    <property type="entry name" value="HisK_dim/P_sf"/>
</dbReference>
<feature type="region of interest" description="Disordered" evidence="10">
    <location>
        <begin position="670"/>
        <end position="727"/>
    </location>
</feature>
<evidence type="ECO:0000259" key="11">
    <source>
        <dbReference type="PROSITE" id="PS50109"/>
    </source>
</evidence>
<dbReference type="Gene3D" id="1.10.287.130">
    <property type="match status" value="1"/>
</dbReference>
<dbReference type="InterPro" id="IPR011006">
    <property type="entry name" value="CheY-like_superfamily"/>
</dbReference>
<evidence type="ECO:0000256" key="10">
    <source>
        <dbReference type="SAM" id="MobiDB-lite"/>
    </source>
</evidence>
<dbReference type="InterPro" id="IPR004358">
    <property type="entry name" value="Sig_transdc_His_kin-like_C"/>
</dbReference>
<dbReference type="VEuPathDB" id="AmoebaDB:ACA1_382270"/>
<feature type="modified residue" description="4-aspartylphosphate" evidence="9">
    <location>
        <position position="1111"/>
    </location>
</feature>
<dbReference type="InterPro" id="IPR005467">
    <property type="entry name" value="His_kinase_dom"/>
</dbReference>
<dbReference type="GeneID" id="14917473"/>
<dbReference type="SMART" id="SM00448">
    <property type="entry name" value="REC"/>
    <property type="match status" value="1"/>
</dbReference>
<sequence>MLDANNNLFIKALDTETTITSWKQISKTNEKKEKEDSEPLSVPPEQLELILAKERAEAAAQAKSSFLAGMSHEIRTPLSGIITLTTLLSDDDTLTPYQRDLVNTVRASGTLLLGIVNDILDFSKLEAGKVSLKDFNFDLQACVESVCDVLVLQAQKKGIELVCYVDTDIPTYVRGDPGRLAQVMLNLVNNAIKFTSVGEVKLVVAPAYDRPVSKSPCGRPRKETFQLSIVDSGVGISPEGLSSLRSFQPFTQVDQSKRYGGTGLGLVLCNRIVTTMGGLMEIQSEVGLGSVFTAYVDLEILDDSERLRCMDDAITVAAVDSAEIDIVRLSPPGYESGEVDGVRRTEEHRLQRERLLQQQHQQQLANGLEGLSSGERAALLGVNKRKVSVGVKLSDWIWERAYESYRANTDSGEFVQEYGEDRAAGGSGSSVTESGPQGDIFPMLRFYSSYEEMRRSGKKFILLCLKNDSFRAIVLSYLHAFIVEMKKASALNAAASTTRNLPSGEWDATPERIDASSSSSTSSYDEDVSKAKEEQVDDDLLNSGDAFLAQQQLENWGVIEVEDIYDDNFLQLLAHMEEGQKRSEAESSGYMSSSGGGDDAPPGKSKESEEDANPSSTTNATANYRPRFDAVVMDLGFYEHLEGEYGTAERKSSPSLQYLRGLIFQGGSGVMARNFDSPGGKRRKSSTNQRKRSTGGSPTSARWTTPSSSSTAANGSETNASPKRQCPDEARIRFEDRLMEPRPFLVLISPLLEKTKVANLFKNERIDGSLTTPIKKNELKNVFRDLLDGTWRRMASQRRKSSSKGSRIEARRSSIEEDEFIKRLRRRFSHQMPQTRKLGSGSEFDLSEYLQSNQQHLLFSYEEVRRKSDEKLRTEQQQQQQQQQHQYRETRSGGKGDRKRWSGEVQALKILGPHASPQPPHQHGQNPRQRQGSGNNKPGVDDKKKNKNKRPDWRRSGDHSDPRPDSGDESDGQRRATLGENRSVSEDLLTPAGMATATLVEAAEALLDRNSNRNRDGSPEKDNTPLNEETILRRRQREGSHPHRERVLDRRLRILVVEDNLINQKVLTKVLDKYVRGCSYHVVHNGQQAVEEVTASMLNEGAVMYDVILMDCMMPLMDGYEATRCIREVEAQTNKPRNKILAFTANVMPEDRQKCIDAGMDKPLLEKLRRLVPAKMDALGLLNPSK</sequence>
<dbReference type="EC" id="2.7.13.3" evidence="2"/>
<dbReference type="EMBL" id="KB007982">
    <property type="protein sequence ID" value="ELR16759.1"/>
    <property type="molecule type" value="Genomic_DNA"/>
</dbReference>
<dbReference type="SUPFAM" id="SSF55874">
    <property type="entry name" value="ATPase domain of HSP90 chaperone/DNA topoisomerase II/histidine kinase"/>
    <property type="match status" value="1"/>
</dbReference>
<dbReference type="InterPro" id="IPR036890">
    <property type="entry name" value="HATPase_C_sf"/>
</dbReference>
<feature type="compositionally biased region" description="Polar residues" evidence="10">
    <location>
        <begin position="613"/>
        <end position="622"/>
    </location>
</feature>
<dbReference type="GO" id="GO:0005524">
    <property type="term" value="F:ATP binding"/>
    <property type="evidence" value="ECO:0007669"/>
    <property type="project" value="UniProtKB-KW"/>
</dbReference>
<dbReference type="SUPFAM" id="SSF52172">
    <property type="entry name" value="CheY-like"/>
    <property type="match status" value="1"/>
</dbReference>
<keyword evidence="14" id="KW-1185">Reference proteome</keyword>
<dbReference type="SMART" id="SM00388">
    <property type="entry name" value="HisKA"/>
    <property type="match status" value="1"/>
</dbReference>
<evidence type="ECO:0000256" key="6">
    <source>
        <dbReference type="ARBA" id="ARBA00022777"/>
    </source>
</evidence>
<gene>
    <name evidence="13" type="ORF">ACA1_382270</name>
</gene>
<dbReference type="GO" id="GO:0000155">
    <property type="term" value="F:phosphorelay sensor kinase activity"/>
    <property type="evidence" value="ECO:0007669"/>
    <property type="project" value="InterPro"/>
</dbReference>
<feature type="region of interest" description="Disordered" evidence="10">
    <location>
        <begin position="912"/>
        <end position="990"/>
    </location>
</feature>
<dbReference type="RefSeq" id="XP_004338772.1">
    <property type="nucleotide sequence ID" value="XM_004338724.1"/>
</dbReference>
<feature type="region of interest" description="Disordered" evidence="10">
    <location>
        <begin position="1008"/>
        <end position="1044"/>
    </location>
</feature>
<keyword evidence="6 13" id="KW-0418">Kinase</keyword>
<dbReference type="InterPro" id="IPR003661">
    <property type="entry name" value="HisK_dim/P_dom"/>
</dbReference>
<evidence type="ECO:0000313" key="14">
    <source>
        <dbReference type="Proteomes" id="UP000011083"/>
    </source>
</evidence>
<dbReference type="SMART" id="SM00387">
    <property type="entry name" value="HATPase_c"/>
    <property type="match status" value="1"/>
</dbReference>
<dbReference type="PROSITE" id="PS50110">
    <property type="entry name" value="RESPONSE_REGULATORY"/>
    <property type="match status" value="1"/>
</dbReference>
<reference evidence="13 14" key="1">
    <citation type="journal article" date="2013" name="Genome Biol.">
        <title>Genome of Acanthamoeba castellanii highlights extensive lateral gene transfer and early evolution of tyrosine kinase signaling.</title>
        <authorList>
            <person name="Clarke M."/>
            <person name="Lohan A.J."/>
            <person name="Liu B."/>
            <person name="Lagkouvardos I."/>
            <person name="Roy S."/>
            <person name="Zafar N."/>
            <person name="Bertelli C."/>
            <person name="Schilde C."/>
            <person name="Kianianmomeni A."/>
            <person name="Burglin T.R."/>
            <person name="Frech C."/>
            <person name="Turcotte B."/>
            <person name="Kopec K.O."/>
            <person name="Synnott J.M."/>
            <person name="Choo C."/>
            <person name="Paponov I."/>
            <person name="Finkler A."/>
            <person name="Soon Heng Tan C."/>
            <person name="Hutchins A.P."/>
            <person name="Weinmeier T."/>
            <person name="Rattei T."/>
            <person name="Chu J.S."/>
            <person name="Gimenez G."/>
            <person name="Irimia M."/>
            <person name="Rigden D.J."/>
            <person name="Fitzpatrick D.A."/>
            <person name="Lorenzo-Morales J."/>
            <person name="Bateman A."/>
            <person name="Chiu C.H."/>
            <person name="Tang P."/>
            <person name="Hegemann P."/>
            <person name="Fromm H."/>
            <person name="Raoult D."/>
            <person name="Greub G."/>
            <person name="Miranda-Saavedra D."/>
            <person name="Chen N."/>
            <person name="Nash P."/>
            <person name="Ginger M.L."/>
            <person name="Horn M."/>
            <person name="Schaap P."/>
            <person name="Caler L."/>
            <person name="Loftus B."/>
        </authorList>
    </citation>
    <scope>NUCLEOTIDE SEQUENCE [LARGE SCALE GENOMIC DNA]</scope>
    <source>
        <strain evidence="13 14">Neff</strain>
    </source>
</reference>
<evidence type="ECO:0000256" key="4">
    <source>
        <dbReference type="ARBA" id="ARBA00022679"/>
    </source>
</evidence>
<dbReference type="CDD" id="cd17546">
    <property type="entry name" value="REC_hyHK_CKI1_RcsC-like"/>
    <property type="match status" value="1"/>
</dbReference>
<dbReference type="SUPFAM" id="SSF47384">
    <property type="entry name" value="Homodimeric domain of signal transducing histidine kinase"/>
    <property type="match status" value="1"/>
</dbReference>
<feature type="compositionally biased region" description="Basic and acidic residues" evidence="10">
    <location>
        <begin position="1008"/>
        <end position="1023"/>
    </location>
</feature>
<dbReference type="CDD" id="cd00082">
    <property type="entry name" value="HisKA"/>
    <property type="match status" value="1"/>
</dbReference>